<evidence type="ECO:0000313" key="7">
    <source>
        <dbReference type="EMBL" id="EPR08082.1"/>
    </source>
</evidence>
<sequence length="209" mass="24679">MQAKKFAYARVSSKDQNLDRQMKEFLSMGLDERDIYVEKQSGKDFDRAVYQGLKRHLREGDTLYIKSLDRFGRDKEQILNEWHEITKVIKAHIVVLDMPLLDTSKYSSITGLESLVADIVLQLLSYFAEEERLKIKERRREGIAAAKSKGKKFGRPNMQHPQEWEQNYIEWKWHQITAVEMCRRLNLKKSTFYKLVRQYEGREGAVCEG</sequence>
<gene>
    <name evidence="7" type="ORF">L323_18250</name>
</gene>
<organism evidence="7 8">
    <name type="scientific">Ruminiclostridium papyrosolvens C7</name>
    <dbReference type="NCBI Taxonomy" id="1330534"/>
    <lineage>
        <taxon>Bacteria</taxon>
        <taxon>Bacillati</taxon>
        <taxon>Bacillota</taxon>
        <taxon>Clostridia</taxon>
        <taxon>Eubacteriales</taxon>
        <taxon>Oscillospiraceae</taxon>
        <taxon>Ruminiclostridium</taxon>
    </lineage>
</organism>
<dbReference type="Gene3D" id="3.40.50.1390">
    <property type="entry name" value="Resolvase, N-terminal catalytic domain"/>
    <property type="match status" value="1"/>
</dbReference>
<keyword evidence="2" id="KW-0238">DNA-binding</keyword>
<dbReference type="InterPro" id="IPR050639">
    <property type="entry name" value="SSR_resolvase"/>
</dbReference>
<keyword evidence="3" id="KW-0233">DNA recombination</keyword>
<accession>U4QY54</accession>
<dbReference type="PROSITE" id="PS00397">
    <property type="entry name" value="RECOMBINASES_1"/>
    <property type="match status" value="1"/>
</dbReference>
<dbReference type="PATRIC" id="fig|1330534.3.peg.3624"/>
<dbReference type="CDD" id="cd03768">
    <property type="entry name" value="SR_ResInv"/>
    <property type="match status" value="1"/>
</dbReference>
<dbReference type="GO" id="GO:0003677">
    <property type="term" value="F:DNA binding"/>
    <property type="evidence" value="ECO:0007669"/>
    <property type="project" value="UniProtKB-KW"/>
</dbReference>
<dbReference type="SUPFAM" id="SSF53041">
    <property type="entry name" value="Resolvase-like"/>
    <property type="match status" value="1"/>
</dbReference>
<comment type="caution">
    <text evidence="7">The sequence shown here is derived from an EMBL/GenBank/DDBJ whole genome shotgun (WGS) entry which is preliminary data.</text>
</comment>
<dbReference type="GO" id="GO:0000150">
    <property type="term" value="F:DNA strand exchange activity"/>
    <property type="evidence" value="ECO:0007669"/>
    <property type="project" value="InterPro"/>
</dbReference>
<dbReference type="PANTHER" id="PTHR30461">
    <property type="entry name" value="DNA-INVERTASE FROM LAMBDOID PROPHAGE"/>
    <property type="match status" value="1"/>
</dbReference>
<feature type="active site" description="O-(5'-phospho-DNA)-serine intermediate" evidence="4 5">
    <location>
        <position position="12"/>
    </location>
</feature>
<evidence type="ECO:0000256" key="2">
    <source>
        <dbReference type="ARBA" id="ARBA00023125"/>
    </source>
</evidence>
<dbReference type="PANTHER" id="PTHR30461:SF2">
    <property type="entry name" value="SERINE RECOMBINASE PINE-RELATED"/>
    <property type="match status" value="1"/>
</dbReference>
<dbReference type="Pfam" id="PF00239">
    <property type="entry name" value="Resolvase"/>
    <property type="match status" value="1"/>
</dbReference>
<proteinExistence type="predicted"/>
<dbReference type="GO" id="GO:0015074">
    <property type="term" value="P:DNA integration"/>
    <property type="evidence" value="ECO:0007669"/>
    <property type="project" value="UniProtKB-KW"/>
</dbReference>
<evidence type="ECO:0000313" key="8">
    <source>
        <dbReference type="Proteomes" id="UP000016860"/>
    </source>
</evidence>
<dbReference type="OrthoDB" id="9797501at2"/>
<feature type="domain" description="Resolvase/invertase-type recombinase catalytic" evidence="6">
    <location>
        <begin position="4"/>
        <end position="150"/>
    </location>
</feature>
<dbReference type="InterPro" id="IPR006119">
    <property type="entry name" value="Resolv_N"/>
</dbReference>
<dbReference type="Proteomes" id="UP000016860">
    <property type="component" value="Unassembled WGS sequence"/>
</dbReference>
<evidence type="ECO:0000256" key="1">
    <source>
        <dbReference type="ARBA" id="ARBA00022908"/>
    </source>
</evidence>
<evidence type="ECO:0000259" key="6">
    <source>
        <dbReference type="PROSITE" id="PS51736"/>
    </source>
</evidence>
<evidence type="ECO:0000256" key="4">
    <source>
        <dbReference type="PIRSR" id="PIRSR606118-50"/>
    </source>
</evidence>
<dbReference type="SMART" id="SM00857">
    <property type="entry name" value="Resolvase"/>
    <property type="match status" value="1"/>
</dbReference>
<keyword evidence="1" id="KW-0229">DNA integration</keyword>
<name>U4QY54_9FIRM</name>
<evidence type="ECO:0000256" key="3">
    <source>
        <dbReference type="ARBA" id="ARBA00023172"/>
    </source>
</evidence>
<protein>
    <recommendedName>
        <fullName evidence="6">Resolvase/invertase-type recombinase catalytic domain-containing protein</fullName>
    </recommendedName>
</protein>
<reference evidence="7 8" key="1">
    <citation type="journal article" date="2013" name="Genome Announc.">
        <title>Draft Genome Sequence of the Cellulolytic Bacterium Clostridium papyrosolvens C7 (ATCC 700395).</title>
        <authorList>
            <person name="Zepeda V."/>
            <person name="Dassa B."/>
            <person name="Borovok I."/>
            <person name="Lamed R."/>
            <person name="Bayer E.A."/>
            <person name="Cate J.H."/>
        </authorList>
    </citation>
    <scope>NUCLEOTIDE SEQUENCE [LARGE SCALE GENOMIC DNA]</scope>
    <source>
        <strain evidence="7 8">C7</strain>
    </source>
</reference>
<dbReference type="InterPro" id="IPR006118">
    <property type="entry name" value="Recombinase_CS"/>
</dbReference>
<dbReference type="AlphaFoldDB" id="U4QY54"/>
<dbReference type="InterPro" id="IPR036162">
    <property type="entry name" value="Resolvase-like_N_sf"/>
</dbReference>
<dbReference type="STRING" id="1330534.L323_18250"/>
<dbReference type="RefSeq" id="WP_020817022.1">
    <property type="nucleotide sequence ID" value="NZ_ATAY01000094.1"/>
</dbReference>
<dbReference type="EMBL" id="ATAY01000094">
    <property type="protein sequence ID" value="EPR08082.1"/>
    <property type="molecule type" value="Genomic_DNA"/>
</dbReference>
<dbReference type="PROSITE" id="PS51736">
    <property type="entry name" value="RECOMBINASES_3"/>
    <property type="match status" value="1"/>
</dbReference>
<evidence type="ECO:0000256" key="5">
    <source>
        <dbReference type="PROSITE-ProRule" id="PRU10137"/>
    </source>
</evidence>